<dbReference type="Proteomes" id="UP001209083">
    <property type="component" value="Chromosome"/>
</dbReference>
<keyword evidence="1" id="KW-0808">Transferase</keyword>
<organism evidence="4 5">
    <name type="scientific">Saxibacter everestensis</name>
    <dbReference type="NCBI Taxonomy" id="2909229"/>
    <lineage>
        <taxon>Bacteria</taxon>
        <taxon>Bacillati</taxon>
        <taxon>Actinomycetota</taxon>
        <taxon>Actinomycetes</taxon>
        <taxon>Micrococcales</taxon>
        <taxon>Brevibacteriaceae</taxon>
        <taxon>Saxibacter</taxon>
    </lineage>
</organism>
<dbReference type="SMART" id="SM00563">
    <property type="entry name" value="PlsC"/>
    <property type="match status" value="1"/>
</dbReference>
<reference evidence="4 5" key="1">
    <citation type="submission" date="2023-05" db="EMBL/GenBank/DDBJ databases">
        <title>Lithophilousrod everest ZFBP1038 complete genpme.</title>
        <authorList>
            <person name="Tian M."/>
        </authorList>
    </citation>
    <scope>NUCLEOTIDE SEQUENCE [LARGE SCALE GENOMIC DNA]</scope>
    <source>
        <strain evidence="4 5">ZFBP1038</strain>
    </source>
</reference>
<proteinExistence type="predicted"/>
<evidence type="ECO:0000256" key="1">
    <source>
        <dbReference type="ARBA" id="ARBA00022679"/>
    </source>
</evidence>
<dbReference type="InterPro" id="IPR002123">
    <property type="entry name" value="Plipid/glycerol_acylTrfase"/>
</dbReference>
<sequence>MIPRTPLRRLIQRLWTATGWSFVGDPPKEDVAILVGAPHTSNWDYLAMLAIAGHAGLPVKFLGKHTLFKGPLGYLSRATGGIPVDRENPSTVVSEIVERIQAGERFLLVIAPEGTRARGAFWKSGFYRIAETAGIPLVLGFIDKPTKTGGLGPTIHPSDISQDMERIREFYEDKHGIVPRNRTEPRLREES</sequence>
<feature type="domain" description="Phospholipid/glycerol acyltransferase" evidence="3">
    <location>
        <begin position="33"/>
        <end position="142"/>
    </location>
</feature>
<protein>
    <submittedName>
        <fullName evidence="4">1-acyl-sn-glycerol-3-phosphate acyltransferase</fullName>
    </submittedName>
</protein>
<dbReference type="RefSeq" id="WP_349637951.1">
    <property type="nucleotide sequence ID" value="NZ_CP090958.1"/>
</dbReference>
<gene>
    <name evidence="4" type="ORF">LWF01_13850</name>
</gene>
<dbReference type="PANTHER" id="PTHR10434:SF9">
    <property type="entry name" value="PHOSPHOLIPID_GLYCEROL ACYLTRANSFERASE DOMAIN-CONTAINING PROTEIN"/>
    <property type="match status" value="1"/>
</dbReference>
<dbReference type="PANTHER" id="PTHR10434">
    <property type="entry name" value="1-ACYL-SN-GLYCEROL-3-PHOSPHATE ACYLTRANSFERASE"/>
    <property type="match status" value="1"/>
</dbReference>
<accession>A0ABY8QQA8</accession>
<evidence type="ECO:0000313" key="4">
    <source>
        <dbReference type="EMBL" id="WGW11168.1"/>
    </source>
</evidence>
<keyword evidence="5" id="KW-1185">Reference proteome</keyword>
<name>A0ABY8QQA8_9MICO</name>
<evidence type="ECO:0000256" key="2">
    <source>
        <dbReference type="ARBA" id="ARBA00023315"/>
    </source>
</evidence>
<dbReference type="SUPFAM" id="SSF69593">
    <property type="entry name" value="Glycerol-3-phosphate (1)-acyltransferase"/>
    <property type="match status" value="1"/>
</dbReference>
<dbReference type="Pfam" id="PF01553">
    <property type="entry name" value="Acyltransferase"/>
    <property type="match status" value="1"/>
</dbReference>
<evidence type="ECO:0000313" key="5">
    <source>
        <dbReference type="Proteomes" id="UP001209083"/>
    </source>
</evidence>
<keyword evidence="2 4" id="KW-0012">Acyltransferase</keyword>
<dbReference type="EMBL" id="CP090958">
    <property type="protein sequence ID" value="WGW11168.1"/>
    <property type="molecule type" value="Genomic_DNA"/>
</dbReference>
<evidence type="ECO:0000259" key="3">
    <source>
        <dbReference type="SMART" id="SM00563"/>
    </source>
</evidence>
<dbReference type="GO" id="GO:0016746">
    <property type="term" value="F:acyltransferase activity"/>
    <property type="evidence" value="ECO:0007669"/>
    <property type="project" value="UniProtKB-KW"/>
</dbReference>